<dbReference type="InterPro" id="IPR049961">
    <property type="entry name" value="ThiI_N"/>
</dbReference>
<evidence type="ECO:0000256" key="2">
    <source>
        <dbReference type="ARBA" id="ARBA00022490"/>
    </source>
</evidence>
<comment type="pathway">
    <text evidence="18">Cofactor biosynthesis; thiamine diphosphate biosynthesis.</text>
</comment>
<dbReference type="HAMAP" id="MF_00021">
    <property type="entry name" value="ThiI"/>
    <property type="match status" value="1"/>
</dbReference>
<feature type="binding site" evidence="18">
    <location>
        <position position="268"/>
    </location>
    <ligand>
        <name>ATP</name>
        <dbReference type="ChEBI" id="CHEBI:30616"/>
    </ligand>
</feature>
<dbReference type="Gene3D" id="3.30.2130.30">
    <property type="match status" value="1"/>
</dbReference>
<dbReference type="PROSITE" id="PS51165">
    <property type="entry name" value="THUMP"/>
    <property type="match status" value="1"/>
</dbReference>
<evidence type="ECO:0000256" key="18">
    <source>
        <dbReference type="HAMAP-Rule" id="MF_00021"/>
    </source>
</evidence>
<evidence type="ECO:0000256" key="4">
    <source>
        <dbReference type="ARBA" id="ARBA00022679"/>
    </source>
</evidence>
<feature type="domain" description="THUMP" evidence="20">
    <location>
        <begin position="63"/>
        <end position="167"/>
    </location>
</feature>
<feature type="coiled-coil region" evidence="19">
    <location>
        <begin position="361"/>
        <end position="388"/>
    </location>
</feature>
<dbReference type="PANTHER" id="PTHR43209">
    <property type="entry name" value="TRNA SULFURTRANSFERASE"/>
    <property type="match status" value="1"/>
</dbReference>
<evidence type="ECO:0000313" key="22">
    <source>
        <dbReference type="Proteomes" id="UP000584587"/>
    </source>
</evidence>
<dbReference type="InterPro" id="IPR014729">
    <property type="entry name" value="Rossmann-like_a/b/a_fold"/>
</dbReference>
<organism evidence="21 22">
    <name type="scientific">Spiroplasma platyhelix PALS-1</name>
    <dbReference type="NCBI Taxonomy" id="1276218"/>
    <lineage>
        <taxon>Bacteria</taxon>
        <taxon>Bacillati</taxon>
        <taxon>Mycoplasmatota</taxon>
        <taxon>Mollicutes</taxon>
        <taxon>Entomoplasmatales</taxon>
        <taxon>Spiroplasmataceae</taxon>
        <taxon>Spiroplasma</taxon>
    </lineage>
</organism>
<dbReference type="RefSeq" id="WP_168104664.1">
    <property type="nucleotide sequence ID" value="NZ_CP051215.1"/>
</dbReference>
<keyword evidence="3 18" id="KW-0820">tRNA-binding</keyword>
<name>A0A846U003_9MOLU</name>
<keyword evidence="22" id="KW-1185">Reference proteome</keyword>
<dbReference type="GO" id="GO:0005829">
    <property type="term" value="C:cytosol"/>
    <property type="evidence" value="ECO:0007669"/>
    <property type="project" value="TreeGrafter"/>
</dbReference>
<dbReference type="GO" id="GO:0002937">
    <property type="term" value="P:tRNA 4-thiouridine biosynthesis"/>
    <property type="evidence" value="ECO:0007669"/>
    <property type="project" value="TreeGrafter"/>
</dbReference>
<protein>
    <recommendedName>
        <fullName evidence="14 18">Probable tRNA sulfurtransferase</fullName>
        <ecNumber evidence="13 18">2.8.1.4</ecNumber>
    </recommendedName>
    <alternativeName>
        <fullName evidence="15 18">Sulfur carrier protein ThiS sulfurtransferase</fullName>
    </alternativeName>
    <alternativeName>
        <fullName evidence="16 18">Thiamine biosynthesis protein ThiI</fullName>
    </alternativeName>
    <alternativeName>
        <fullName evidence="17 18">tRNA 4-thiouridine synthase</fullName>
    </alternativeName>
</protein>
<comment type="caution">
    <text evidence="21">The sequence shown here is derived from an EMBL/GenBank/DDBJ whole genome shotgun (WGS) entry which is preliminary data.</text>
</comment>
<dbReference type="Gene3D" id="3.40.50.620">
    <property type="entry name" value="HUPs"/>
    <property type="match status" value="1"/>
</dbReference>
<sequence length="395" mass="44613">MEVTKVIIIHYDELVLKGKVVRFNFIKQLKNNISNSLKEFDSLKYQSSFTHIEISNFKISEWEGIKEKLSQIFGISNFSLVSKFPKDFDLIKSSILDLIALEAMQVKTFKLMVKRNDKSFNFSSRAMIEELATIILTNTKLKVDVQNPELKIFLSVNTDAIYFYTNKVEGAKGLPVGSSGRILLLLSGGIDSPVAAWKLMKRGLEVIFLHFATPPVTSEEALNKVKDLIRILKPYNNNKSNLYICDFLTLQNELMHTSLSSYRITLMRRMFIKIANQLSDKLGIIAIATGESVGQVASQTLASINVINQVSNVPILRPLITDDKLEIINLATKINTYQTSILPFDDCCSLFVPKNPTTQPKLEIAQKLEQELQELINLEELIKITTDKIIATTIC</sequence>
<keyword evidence="5 18" id="KW-0547">Nucleotide-binding</keyword>
<feature type="binding site" evidence="18">
    <location>
        <position position="299"/>
    </location>
    <ligand>
        <name>ATP</name>
        <dbReference type="ChEBI" id="CHEBI:30616"/>
    </ligand>
</feature>
<evidence type="ECO:0000256" key="6">
    <source>
        <dbReference type="ARBA" id="ARBA00022840"/>
    </source>
</evidence>
<accession>A0A846U003</accession>
<dbReference type="SUPFAM" id="SSF143437">
    <property type="entry name" value="THUMP domain-like"/>
    <property type="match status" value="1"/>
</dbReference>
<dbReference type="GO" id="GO:0009228">
    <property type="term" value="P:thiamine biosynthetic process"/>
    <property type="evidence" value="ECO:0007669"/>
    <property type="project" value="UniProtKB-KW"/>
</dbReference>
<dbReference type="FunFam" id="3.40.50.620:FF:000053">
    <property type="entry name" value="Probable tRNA sulfurtransferase"/>
    <property type="match status" value="1"/>
</dbReference>
<evidence type="ECO:0000256" key="9">
    <source>
        <dbReference type="ARBA" id="ARBA00050570"/>
    </source>
</evidence>
<comment type="catalytic activity">
    <reaction evidence="10 18">
        <text>[ThiS sulfur-carrier protein]-C-terminal Gly-Gly-AMP + S-sulfanyl-L-cysteinyl-[cysteine desulfurase] + AH2 = [ThiS sulfur-carrier protein]-C-terminal-Gly-aminoethanethioate + L-cysteinyl-[cysteine desulfurase] + A + AMP + 2 H(+)</text>
        <dbReference type="Rhea" id="RHEA:43340"/>
        <dbReference type="Rhea" id="RHEA-COMP:12157"/>
        <dbReference type="Rhea" id="RHEA-COMP:12158"/>
        <dbReference type="Rhea" id="RHEA-COMP:12910"/>
        <dbReference type="Rhea" id="RHEA-COMP:19908"/>
        <dbReference type="ChEBI" id="CHEBI:13193"/>
        <dbReference type="ChEBI" id="CHEBI:15378"/>
        <dbReference type="ChEBI" id="CHEBI:17499"/>
        <dbReference type="ChEBI" id="CHEBI:29950"/>
        <dbReference type="ChEBI" id="CHEBI:61963"/>
        <dbReference type="ChEBI" id="CHEBI:90618"/>
        <dbReference type="ChEBI" id="CHEBI:232372"/>
        <dbReference type="ChEBI" id="CHEBI:456215"/>
    </reaction>
</comment>
<dbReference type="GO" id="GO:0004810">
    <property type="term" value="F:CCA tRNA nucleotidyltransferase activity"/>
    <property type="evidence" value="ECO:0007669"/>
    <property type="project" value="InterPro"/>
</dbReference>
<dbReference type="SUPFAM" id="SSF52402">
    <property type="entry name" value="Adenine nucleotide alpha hydrolases-like"/>
    <property type="match status" value="1"/>
</dbReference>
<evidence type="ECO:0000256" key="17">
    <source>
        <dbReference type="ARBA" id="ARBA00080570"/>
    </source>
</evidence>
<evidence type="ECO:0000256" key="8">
    <source>
        <dbReference type="ARBA" id="ARBA00022977"/>
    </source>
</evidence>
<dbReference type="EC" id="2.8.1.4" evidence="13 18"/>
<dbReference type="Pfam" id="PF22025">
    <property type="entry name" value="ThiI_fer"/>
    <property type="match status" value="1"/>
</dbReference>
<feature type="binding site" evidence="18">
    <location>
        <begin position="210"/>
        <end position="211"/>
    </location>
    <ligand>
        <name>ATP</name>
        <dbReference type="ChEBI" id="CHEBI:30616"/>
    </ligand>
</feature>
<dbReference type="Pfam" id="PF02926">
    <property type="entry name" value="THUMP"/>
    <property type="match status" value="1"/>
</dbReference>
<comment type="function">
    <text evidence="11 18">Catalyzes the ATP-dependent transfer of a sulfur to tRNA to produce 4-thiouridine in position 8 of tRNAs, which functions as a near-UV photosensor. Also catalyzes the transfer of sulfur to the sulfur carrier protein ThiS, forming ThiS-thiocarboxylate. This is a step in the synthesis of thiazole, in the thiamine biosynthesis pathway. The sulfur is donated as persulfide by IscS.</text>
</comment>
<comment type="subcellular location">
    <subcellularLocation>
        <location evidence="1 18">Cytoplasm</location>
    </subcellularLocation>
</comment>
<evidence type="ECO:0000256" key="5">
    <source>
        <dbReference type="ARBA" id="ARBA00022741"/>
    </source>
</evidence>
<comment type="catalytic activity">
    <reaction evidence="9 18">
        <text>[ThiI sulfur-carrier protein]-S-sulfanyl-L-cysteine + a uridine in tRNA + 2 reduced [2Fe-2S]-[ferredoxin] + ATP + H(+) = [ThiI sulfur-carrier protein]-L-cysteine + a 4-thiouridine in tRNA + 2 oxidized [2Fe-2S]-[ferredoxin] + AMP + diphosphate</text>
        <dbReference type="Rhea" id="RHEA:24176"/>
        <dbReference type="Rhea" id="RHEA-COMP:10000"/>
        <dbReference type="Rhea" id="RHEA-COMP:10001"/>
        <dbReference type="Rhea" id="RHEA-COMP:13337"/>
        <dbReference type="Rhea" id="RHEA-COMP:13338"/>
        <dbReference type="Rhea" id="RHEA-COMP:13339"/>
        <dbReference type="Rhea" id="RHEA-COMP:13340"/>
        <dbReference type="ChEBI" id="CHEBI:15378"/>
        <dbReference type="ChEBI" id="CHEBI:29950"/>
        <dbReference type="ChEBI" id="CHEBI:30616"/>
        <dbReference type="ChEBI" id="CHEBI:33019"/>
        <dbReference type="ChEBI" id="CHEBI:33737"/>
        <dbReference type="ChEBI" id="CHEBI:33738"/>
        <dbReference type="ChEBI" id="CHEBI:61963"/>
        <dbReference type="ChEBI" id="CHEBI:65315"/>
        <dbReference type="ChEBI" id="CHEBI:136798"/>
        <dbReference type="ChEBI" id="CHEBI:456215"/>
        <dbReference type="EC" id="2.8.1.4"/>
    </reaction>
</comment>
<feature type="binding site" evidence="18">
    <location>
        <position position="290"/>
    </location>
    <ligand>
        <name>ATP</name>
        <dbReference type="ChEBI" id="CHEBI:30616"/>
    </ligand>
</feature>
<reference evidence="21 22" key="1">
    <citation type="submission" date="2020-04" db="EMBL/GenBank/DDBJ databases">
        <title>Complete genome sequence of Spiroplasma platyhelix ATCC 51748, an insect isolate.</title>
        <authorList>
            <person name="Green E.A."/>
            <person name="Klassen J.L."/>
        </authorList>
    </citation>
    <scope>NUCLEOTIDE SEQUENCE [LARGE SCALE GENOMIC DNA]</scope>
    <source>
        <strain evidence="21 22">PALS-1</strain>
    </source>
</reference>
<dbReference type="GO" id="GO:0005524">
    <property type="term" value="F:ATP binding"/>
    <property type="evidence" value="ECO:0007669"/>
    <property type="project" value="UniProtKB-UniRule"/>
</dbReference>
<dbReference type="SMART" id="SM00981">
    <property type="entry name" value="THUMP"/>
    <property type="match status" value="1"/>
</dbReference>
<dbReference type="InterPro" id="IPR003720">
    <property type="entry name" value="tRNA_STrfase"/>
</dbReference>
<dbReference type="InterPro" id="IPR050102">
    <property type="entry name" value="tRNA_sulfurtransferase_ThiI"/>
</dbReference>
<dbReference type="Proteomes" id="UP000584587">
    <property type="component" value="Unassembled WGS sequence"/>
</dbReference>
<dbReference type="AlphaFoldDB" id="A0A846U003"/>
<keyword evidence="4 18" id="KW-0808">Transferase</keyword>
<dbReference type="InterPro" id="IPR049962">
    <property type="entry name" value="THUMP_ThiI"/>
</dbReference>
<gene>
    <name evidence="18 21" type="primary">thiI</name>
    <name evidence="21" type="ORF">HER12_00230</name>
</gene>
<dbReference type="GO" id="GO:0000049">
    <property type="term" value="F:tRNA binding"/>
    <property type="evidence" value="ECO:0007669"/>
    <property type="project" value="UniProtKB-UniRule"/>
</dbReference>
<feature type="binding site" evidence="18">
    <location>
        <begin position="185"/>
        <end position="186"/>
    </location>
    <ligand>
        <name>ATP</name>
        <dbReference type="ChEBI" id="CHEBI:30616"/>
    </ligand>
</feature>
<keyword evidence="8 18" id="KW-0784">Thiamine biosynthesis</keyword>
<dbReference type="GO" id="GO:0140741">
    <property type="term" value="F:tRNA-uracil-4 sulfurtransferase activity"/>
    <property type="evidence" value="ECO:0007669"/>
    <property type="project" value="UniProtKB-EC"/>
</dbReference>
<evidence type="ECO:0000256" key="16">
    <source>
        <dbReference type="ARBA" id="ARBA00077849"/>
    </source>
</evidence>
<evidence type="ECO:0000256" key="15">
    <source>
        <dbReference type="ARBA" id="ARBA00075337"/>
    </source>
</evidence>
<evidence type="ECO:0000256" key="10">
    <source>
        <dbReference type="ARBA" id="ARBA00052330"/>
    </source>
</evidence>
<dbReference type="CDD" id="cd11716">
    <property type="entry name" value="THUMP_ThiI"/>
    <property type="match status" value="1"/>
</dbReference>
<dbReference type="UniPathway" id="UPA00060"/>
<dbReference type="GO" id="GO:0009229">
    <property type="term" value="P:thiamine diphosphate biosynthetic process"/>
    <property type="evidence" value="ECO:0007669"/>
    <property type="project" value="UniProtKB-UniRule"/>
</dbReference>
<evidence type="ECO:0000256" key="14">
    <source>
        <dbReference type="ARBA" id="ARBA00071867"/>
    </source>
</evidence>
<evidence type="ECO:0000256" key="11">
    <source>
        <dbReference type="ARBA" id="ARBA00058382"/>
    </source>
</evidence>
<dbReference type="PANTHER" id="PTHR43209:SF1">
    <property type="entry name" value="TRNA SULFURTRANSFERASE"/>
    <property type="match status" value="1"/>
</dbReference>
<dbReference type="Pfam" id="PF02568">
    <property type="entry name" value="ThiI"/>
    <property type="match status" value="1"/>
</dbReference>
<evidence type="ECO:0000256" key="1">
    <source>
        <dbReference type="ARBA" id="ARBA00004496"/>
    </source>
</evidence>
<evidence type="ECO:0000256" key="13">
    <source>
        <dbReference type="ARBA" id="ARBA00066827"/>
    </source>
</evidence>
<evidence type="ECO:0000256" key="19">
    <source>
        <dbReference type="SAM" id="Coils"/>
    </source>
</evidence>
<keyword evidence="6 18" id="KW-0067">ATP-binding</keyword>
<keyword evidence="2 18" id="KW-0963">Cytoplasm</keyword>
<dbReference type="CDD" id="cd01712">
    <property type="entry name" value="PPase_ThiI"/>
    <property type="match status" value="1"/>
</dbReference>
<dbReference type="InterPro" id="IPR020536">
    <property type="entry name" value="ThiI_AANH"/>
</dbReference>
<dbReference type="InterPro" id="IPR054173">
    <property type="entry name" value="ThiI_fer"/>
</dbReference>
<dbReference type="GO" id="GO:0052837">
    <property type="term" value="P:thiazole biosynthetic process"/>
    <property type="evidence" value="ECO:0007669"/>
    <property type="project" value="TreeGrafter"/>
</dbReference>
<comment type="similarity">
    <text evidence="12 18">Belongs to the ThiI family.</text>
</comment>
<dbReference type="EMBL" id="JAAVVK010000001">
    <property type="protein sequence ID" value="NKE38186.1"/>
    <property type="molecule type" value="Genomic_DNA"/>
</dbReference>
<dbReference type="InterPro" id="IPR004114">
    <property type="entry name" value="THUMP_dom"/>
</dbReference>
<evidence type="ECO:0000256" key="12">
    <source>
        <dbReference type="ARBA" id="ARBA00061472"/>
    </source>
</evidence>
<evidence type="ECO:0000259" key="20">
    <source>
        <dbReference type="PROSITE" id="PS51165"/>
    </source>
</evidence>
<keyword evidence="7 18" id="KW-0694">RNA-binding</keyword>
<evidence type="ECO:0000256" key="3">
    <source>
        <dbReference type="ARBA" id="ARBA00022555"/>
    </source>
</evidence>
<dbReference type="NCBIfam" id="TIGR00342">
    <property type="entry name" value="tRNA uracil 4-sulfurtransferase ThiI"/>
    <property type="match status" value="1"/>
</dbReference>
<keyword evidence="19" id="KW-0175">Coiled coil</keyword>
<evidence type="ECO:0000256" key="7">
    <source>
        <dbReference type="ARBA" id="ARBA00022884"/>
    </source>
</evidence>
<proteinExistence type="inferred from homology"/>
<evidence type="ECO:0000313" key="21">
    <source>
        <dbReference type="EMBL" id="NKE38186.1"/>
    </source>
</evidence>